<organism evidence="1 2">
    <name type="scientific">Suillus placidus</name>
    <dbReference type="NCBI Taxonomy" id="48579"/>
    <lineage>
        <taxon>Eukaryota</taxon>
        <taxon>Fungi</taxon>
        <taxon>Dikarya</taxon>
        <taxon>Basidiomycota</taxon>
        <taxon>Agaricomycotina</taxon>
        <taxon>Agaricomycetes</taxon>
        <taxon>Agaricomycetidae</taxon>
        <taxon>Boletales</taxon>
        <taxon>Suillineae</taxon>
        <taxon>Suillaceae</taxon>
        <taxon>Suillus</taxon>
    </lineage>
</organism>
<gene>
    <name evidence="1" type="ORF">EV702DRAFT_731823</name>
</gene>
<dbReference type="Proteomes" id="UP000714275">
    <property type="component" value="Unassembled WGS sequence"/>
</dbReference>
<proteinExistence type="predicted"/>
<dbReference type="EMBL" id="JABBWD010000008">
    <property type="protein sequence ID" value="KAG1780632.1"/>
    <property type="molecule type" value="Genomic_DNA"/>
</dbReference>
<accession>A0A9P7D6C8</accession>
<dbReference type="AlphaFoldDB" id="A0A9P7D6C8"/>
<sequence>MFCLRAHVSLIICVGVRHEFATSGCSESAYVWQRDTWRCTRRVHRMTFLHCLHVLFNGIFAETHVLQYDSSNRCLVPSTKFCHNRPLCLHGMDMLTLF</sequence>
<keyword evidence="2" id="KW-1185">Reference proteome</keyword>
<protein>
    <submittedName>
        <fullName evidence="1">Uncharacterized protein</fullName>
    </submittedName>
</protein>
<comment type="caution">
    <text evidence="1">The sequence shown here is derived from an EMBL/GenBank/DDBJ whole genome shotgun (WGS) entry which is preliminary data.</text>
</comment>
<evidence type="ECO:0000313" key="2">
    <source>
        <dbReference type="Proteomes" id="UP000714275"/>
    </source>
</evidence>
<reference evidence="1" key="1">
    <citation type="journal article" date="2020" name="New Phytol.">
        <title>Comparative genomics reveals dynamic genome evolution in host specialist ectomycorrhizal fungi.</title>
        <authorList>
            <person name="Lofgren L.A."/>
            <person name="Nguyen N.H."/>
            <person name="Vilgalys R."/>
            <person name="Ruytinx J."/>
            <person name="Liao H.L."/>
            <person name="Branco S."/>
            <person name="Kuo A."/>
            <person name="LaButti K."/>
            <person name="Lipzen A."/>
            <person name="Andreopoulos W."/>
            <person name="Pangilinan J."/>
            <person name="Riley R."/>
            <person name="Hundley H."/>
            <person name="Na H."/>
            <person name="Barry K."/>
            <person name="Grigoriev I.V."/>
            <person name="Stajich J.E."/>
            <person name="Kennedy P.G."/>
        </authorList>
    </citation>
    <scope>NUCLEOTIDE SEQUENCE</scope>
    <source>
        <strain evidence="1">DOB743</strain>
    </source>
</reference>
<name>A0A9P7D6C8_9AGAM</name>
<evidence type="ECO:0000313" key="1">
    <source>
        <dbReference type="EMBL" id="KAG1780632.1"/>
    </source>
</evidence>